<feature type="transmembrane region" description="Helical" evidence="1">
    <location>
        <begin position="55"/>
        <end position="73"/>
    </location>
</feature>
<dbReference type="InterPro" id="IPR052756">
    <property type="entry name" value="Alkyne_AA_exporter"/>
</dbReference>
<dbReference type="PANTHER" id="PTHR12715">
    <property type="entry name" value="TRANSPORTER, DRUG/METABOLITE EXPORTER FAMILY"/>
    <property type="match status" value="1"/>
</dbReference>
<feature type="transmembrane region" description="Helical" evidence="1">
    <location>
        <begin position="24"/>
        <end position="49"/>
    </location>
</feature>
<feature type="domain" description="EamA" evidence="2">
    <location>
        <begin position="168"/>
        <end position="300"/>
    </location>
</feature>
<accession>A0ABY8AV69</accession>
<dbReference type="PANTHER" id="PTHR12715:SF4">
    <property type="entry name" value="EAMA DOMAIN-CONTAINING PROTEIN"/>
    <property type="match status" value="1"/>
</dbReference>
<feature type="transmembrane region" description="Helical" evidence="1">
    <location>
        <begin position="284"/>
        <end position="301"/>
    </location>
</feature>
<gene>
    <name evidence="3" type="ORF">PXX05_02385</name>
</gene>
<feature type="domain" description="EamA" evidence="2">
    <location>
        <begin position="26"/>
        <end position="156"/>
    </location>
</feature>
<evidence type="ECO:0000313" key="4">
    <source>
        <dbReference type="Proteomes" id="UP001222087"/>
    </source>
</evidence>
<feature type="transmembrane region" description="Helical" evidence="1">
    <location>
        <begin position="85"/>
        <end position="105"/>
    </location>
</feature>
<evidence type="ECO:0000256" key="1">
    <source>
        <dbReference type="SAM" id="Phobius"/>
    </source>
</evidence>
<feature type="transmembrane region" description="Helical" evidence="1">
    <location>
        <begin position="140"/>
        <end position="158"/>
    </location>
</feature>
<feature type="transmembrane region" description="Helical" evidence="1">
    <location>
        <begin position="111"/>
        <end position="133"/>
    </location>
</feature>
<protein>
    <submittedName>
        <fullName evidence="3">EamA family transporter</fullName>
    </submittedName>
</protein>
<feature type="transmembrane region" description="Helical" evidence="1">
    <location>
        <begin position="196"/>
        <end position="217"/>
    </location>
</feature>
<keyword evidence="1" id="KW-0472">Membrane</keyword>
<dbReference type="SUPFAM" id="SSF103481">
    <property type="entry name" value="Multidrug resistance efflux transporter EmrE"/>
    <property type="match status" value="2"/>
</dbReference>
<dbReference type="InterPro" id="IPR000620">
    <property type="entry name" value="EamA_dom"/>
</dbReference>
<reference evidence="3 4" key="1">
    <citation type="submission" date="2023-02" db="EMBL/GenBank/DDBJ databases">
        <title>Genome Sequence of L. cardiaca H63T.</title>
        <authorList>
            <person name="Lopez A.E."/>
            <person name="Cianciotto N.P."/>
        </authorList>
    </citation>
    <scope>NUCLEOTIDE SEQUENCE [LARGE SCALE GENOMIC DNA]</scope>
    <source>
        <strain evidence="3 4">H63</strain>
    </source>
</reference>
<proteinExistence type="predicted"/>
<feature type="transmembrane region" description="Helical" evidence="1">
    <location>
        <begin position="164"/>
        <end position="184"/>
    </location>
</feature>
<dbReference type="EMBL" id="CP119078">
    <property type="protein sequence ID" value="WED43644.1"/>
    <property type="molecule type" value="Genomic_DNA"/>
</dbReference>
<dbReference type="InterPro" id="IPR037185">
    <property type="entry name" value="EmrE-like"/>
</dbReference>
<feature type="transmembrane region" description="Helical" evidence="1">
    <location>
        <begin position="261"/>
        <end position="278"/>
    </location>
</feature>
<organism evidence="3 4">
    <name type="scientific">Legionella cardiaca</name>
    <dbReference type="NCBI Taxonomy" id="1071983"/>
    <lineage>
        <taxon>Bacteria</taxon>
        <taxon>Pseudomonadati</taxon>
        <taxon>Pseudomonadota</taxon>
        <taxon>Gammaproteobacteria</taxon>
        <taxon>Legionellales</taxon>
        <taxon>Legionellaceae</taxon>
        <taxon>Legionella</taxon>
    </lineage>
</organism>
<dbReference type="RefSeq" id="WP_275089455.1">
    <property type="nucleotide sequence ID" value="NZ_CP119078.1"/>
</dbReference>
<dbReference type="Pfam" id="PF00892">
    <property type="entry name" value="EamA"/>
    <property type="match status" value="2"/>
</dbReference>
<feature type="transmembrane region" description="Helical" evidence="1">
    <location>
        <begin position="229"/>
        <end position="249"/>
    </location>
</feature>
<evidence type="ECO:0000313" key="3">
    <source>
        <dbReference type="EMBL" id="WED43644.1"/>
    </source>
</evidence>
<dbReference type="Proteomes" id="UP001222087">
    <property type="component" value="Chromosome"/>
</dbReference>
<keyword evidence="1" id="KW-0812">Transmembrane</keyword>
<evidence type="ECO:0000259" key="2">
    <source>
        <dbReference type="Pfam" id="PF00892"/>
    </source>
</evidence>
<keyword evidence="4" id="KW-1185">Reference proteome</keyword>
<name>A0ABY8AV69_9GAMM</name>
<sequence length="311" mass="34173">MRISYNSDLIGGITKRRIVDSIKVNCMLAFTLLFWASAFVGIRVGLMAYSPGSLALLRFLVASLCMAIIYWQLPNKKRIPWNKRWQLLLIGIAGIGIYNISLNYGEMSVSAGVASFVIGLMPVITIILSVLFLQERPGRLVWLGILISFIGLVFLLWAENTQTTFDGGVLIILIASLMGGIYTISQKRYLRDFHPIAITAWVIWGGTLLLLIFTPQLSREIKMASFKATFAAVYMGIFPAALAYVGWCYVLNHMPASKASMYLYALPILSTLMGAILLHETLTGLSLVGGLLALSGAIIAGRSSSNLKRLK</sequence>
<keyword evidence="1" id="KW-1133">Transmembrane helix</keyword>